<sequence length="166" mass="18775">MAKLLGSGESHITTRVMGTFGYVAPEYANTGLLNEKSDIYSFGVVLLEAITGRDPVNLDRPADEVNLVDWVKIMVGCRHSEEVVDPKIETRPPARALKRALLIALRCIDPDSDKRPKMSRVVRMLESEEYPFPREDRRHRRARADVIKDVESQKENSDTDRSNNPG</sequence>
<proteinExistence type="predicted"/>
<accession>A0ACC2LS68</accession>
<protein>
    <submittedName>
        <fullName evidence="1">Uncharacterized protein</fullName>
    </submittedName>
</protein>
<reference evidence="1 2" key="1">
    <citation type="journal article" date="2022" name="Hortic Res">
        <title>A haplotype resolved chromosomal level avocado genome allows analysis of novel avocado genes.</title>
        <authorList>
            <person name="Nath O."/>
            <person name="Fletcher S.J."/>
            <person name="Hayward A."/>
            <person name="Shaw L.M."/>
            <person name="Masouleh A.K."/>
            <person name="Furtado A."/>
            <person name="Henry R.J."/>
            <person name="Mitter N."/>
        </authorList>
    </citation>
    <scope>NUCLEOTIDE SEQUENCE [LARGE SCALE GENOMIC DNA]</scope>
    <source>
        <strain evidence="2">cv. Hass</strain>
    </source>
</reference>
<organism evidence="1 2">
    <name type="scientific">Persea americana</name>
    <name type="common">Avocado</name>
    <dbReference type="NCBI Taxonomy" id="3435"/>
    <lineage>
        <taxon>Eukaryota</taxon>
        <taxon>Viridiplantae</taxon>
        <taxon>Streptophyta</taxon>
        <taxon>Embryophyta</taxon>
        <taxon>Tracheophyta</taxon>
        <taxon>Spermatophyta</taxon>
        <taxon>Magnoliopsida</taxon>
        <taxon>Magnoliidae</taxon>
        <taxon>Laurales</taxon>
        <taxon>Lauraceae</taxon>
        <taxon>Persea</taxon>
    </lineage>
</organism>
<evidence type="ECO:0000313" key="2">
    <source>
        <dbReference type="Proteomes" id="UP001234297"/>
    </source>
</evidence>
<gene>
    <name evidence="1" type="ORF">MRB53_010487</name>
</gene>
<evidence type="ECO:0000313" key="1">
    <source>
        <dbReference type="EMBL" id="KAJ8636220.1"/>
    </source>
</evidence>
<dbReference type="EMBL" id="CM056811">
    <property type="protein sequence ID" value="KAJ8636220.1"/>
    <property type="molecule type" value="Genomic_DNA"/>
</dbReference>
<comment type="caution">
    <text evidence="1">The sequence shown here is derived from an EMBL/GenBank/DDBJ whole genome shotgun (WGS) entry which is preliminary data.</text>
</comment>
<keyword evidence="2" id="KW-1185">Reference proteome</keyword>
<name>A0ACC2LS68_PERAE</name>
<dbReference type="Proteomes" id="UP001234297">
    <property type="component" value="Chromosome 3"/>
</dbReference>